<reference evidence="2" key="1">
    <citation type="submission" date="2020-08" db="EMBL/GenBank/DDBJ databases">
        <title>Genome public.</title>
        <authorList>
            <person name="Liu C."/>
            <person name="Sun Q."/>
        </authorList>
    </citation>
    <scope>NUCLEOTIDE SEQUENCE</scope>
    <source>
        <strain evidence="2">NSJ-42</strain>
    </source>
</reference>
<comment type="caution">
    <text evidence="2">The sequence shown here is derived from an EMBL/GenBank/DDBJ whole genome shotgun (WGS) entry which is preliminary data.</text>
</comment>
<name>A0A8I0DMY4_9CLOT</name>
<dbReference type="AlphaFoldDB" id="A0A8I0DMY4"/>
<feature type="transmembrane region" description="Helical" evidence="1">
    <location>
        <begin position="83"/>
        <end position="103"/>
    </location>
</feature>
<feature type="transmembrane region" description="Helical" evidence="1">
    <location>
        <begin position="34"/>
        <end position="52"/>
    </location>
</feature>
<dbReference type="RefSeq" id="WP_186834362.1">
    <property type="nucleotide sequence ID" value="NZ_JACOOQ010000001.1"/>
</dbReference>
<proteinExistence type="predicted"/>
<accession>A0A8I0DMY4</accession>
<keyword evidence="1" id="KW-0812">Transmembrane</keyword>
<feature type="transmembrane region" description="Helical" evidence="1">
    <location>
        <begin position="58"/>
        <end position="76"/>
    </location>
</feature>
<organism evidence="2 3">
    <name type="scientific">Clostridium lentum</name>
    <dbReference type="NCBI Taxonomy" id="2763037"/>
    <lineage>
        <taxon>Bacteria</taxon>
        <taxon>Bacillati</taxon>
        <taxon>Bacillota</taxon>
        <taxon>Clostridia</taxon>
        <taxon>Eubacteriales</taxon>
        <taxon>Clostridiaceae</taxon>
        <taxon>Clostridium</taxon>
    </lineage>
</organism>
<evidence type="ECO:0000256" key="1">
    <source>
        <dbReference type="SAM" id="Phobius"/>
    </source>
</evidence>
<keyword evidence="3" id="KW-1185">Reference proteome</keyword>
<dbReference type="Proteomes" id="UP000662088">
    <property type="component" value="Unassembled WGS sequence"/>
</dbReference>
<sequence>MERISSSLFYLSLLVYYIPKLFKVKKKVYVKAHMFLGAISVLAMIAAVVLKFGQADFIKYIGFASIMIAIGITGTIMKKNYKLYRVLHIVFTISFFVYLPLAIKFM</sequence>
<dbReference type="EMBL" id="JACOOQ010000001">
    <property type="protein sequence ID" value="MBC5638892.1"/>
    <property type="molecule type" value="Genomic_DNA"/>
</dbReference>
<gene>
    <name evidence="2" type="ORF">H8R92_00325</name>
</gene>
<evidence type="ECO:0000313" key="2">
    <source>
        <dbReference type="EMBL" id="MBC5638892.1"/>
    </source>
</evidence>
<evidence type="ECO:0000313" key="3">
    <source>
        <dbReference type="Proteomes" id="UP000662088"/>
    </source>
</evidence>
<keyword evidence="1" id="KW-1133">Transmembrane helix</keyword>
<protein>
    <submittedName>
        <fullName evidence="2">Uncharacterized protein</fullName>
    </submittedName>
</protein>
<keyword evidence="1" id="KW-0472">Membrane</keyword>